<dbReference type="PROSITE" id="PS00159">
    <property type="entry name" value="ALDOLASE_KDPG_KHG_1"/>
    <property type="match status" value="1"/>
</dbReference>
<keyword evidence="8" id="KW-0119">Carbohydrate metabolism</keyword>
<organism evidence="9">
    <name type="scientific">Gracilinema caldarium</name>
    <dbReference type="NCBI Taxonomy" id="215591"/>
    <lineage>
        <taxon>Bacteria</taxon>
        <taxon>Pseudomonadati</taxon>
        <taxon>Spirochaetota</taxon>
        <taxon>Spirochaetia</taxon>
        <taxon>Spirochaetales</taxon>
        <taxon>Breznakiellaceae</taxon>
        <taxon>Gracilinema</taxon>
    </lineage>
</organism>
<dbReference type="NCBIfam" id="TIGR01182">
    <property type="entry name" value="eda"/>
    <property type="match status" value="1"/>
</dbReference>
<evidence type="ECO:0000256" key="2">
    <source>
        <dbReference type="ARBA" id="ARBA00004736"/>
    </source>
</evidence>
<dbReference type="Gene3D" id="3.20.20.70">
    <property type="entry name" value="Aldolase class I"/>
    <property type="match status" value="1"/>
</dbReference>
<dbReference type="EMBL" id="DSVL01000339">
    <property type="protein sequence ID" value="HFH30024.1"/>
    <property type="molecule type" value="Genomic_DNA"/>
</dbReference>
<dbReference type="EC" id="4.1.2.14" evidence="5"/>
<comment type="caution">
    <text evidence="9">The sequence shown here is derived from an EMBL/GenBank/DDBJ whole genome shotgun (WGS) entry which is preliminary data.</text>
</comment>
<dbReference type="GO" id="GO:0008675">
    <property type="term" value="F:2-dehydro-3-deoxy-phosphogluconate aldolase activity"/>
    <property type="evidence" value="ECO:0007669"/>
    <property type="project" value="UniProtKB-EC"/>
</dbReference>
<evidence type="ECO:0000256" key="5">
    <source>
        <dbReference type="ARBA" id="ARBA00013063"/>
    </source>
</evidence>
<dbReference type="PANTHER" id="PTHR30246">
    <property type="entry name" value="2-KETO-3-DEOXY-6-PHOSPHOGLUCONATE ALDOLASE"/>
    <property type="match status" value="1"/>
</dbReference>
<dbReference type="AlphaFoldDB" id="A0A7C3II55"/>
<dbReference type="PROSITE" id="PS00160">
    <property type="entry name" value="ALDOLASE_KDPG_KHG_2"/>
    <property type="match status" value="1"/>
</dbReference>
<dbReference type="InterPro" id="IPR000887">
    <property type="entry name" value="Aldlse_KDPG_KHG"/>
</dbReference>
<evidence type="ECO:0000256" key="3">
    <source>
        <dbReference type="ARBA" id="ARBA00006906"/>
    </source>
</evidence>
<protein>
    <recommendedName>
        <fullName evidence="5">2-dehydro-3-deoxy-phosphogluconate aldolase</fullName>
        <ecNumber evidence="5">4.1.2.14</ecNumber>
    </recommendedName>
</protein>
<evidence type="ECO:0000256" key="6">
    <source>
        <dbReference type="ARBA" id="ARBA00023239"/>
    </source>
</evidence>
<keyword evidence="7" id="KW-0704">Schiff base</keyword>
<evidence type="ECO:0000256" key="8">
    <source>
        <dbReference type="ARBA" id="ARBA00023277"/>
    </source>
</evidence>
<dbReference type="InterPro" id="IPR031337">
    <property type="entry name" value="KDPG/KHG_AS_1"/>
</dbReference>
<accession>A0A7C3II55</accession>
<evidence type="ECO:0000256" key="7">
    <source>
        <dbReference type="ARBA" id="ARBA00023270"/>
    </source>
</evidence>
<dbReference type="Pfam" id="PF01081">
    <property type="entry name" value="Aldolase"/>
    <property type="match status" value="1"/>
</dbReference>
<evidence type="ECO:0000313" key="9">
    <source>
        <dbReference type="EMBL" id="HFH30024.1"/>
    </source>
</evidence>
<name>A0A7C3II55_9SPIR</name>
<dbReference type="InterPro" id="IPR013785">
    <property type="entry name" value="Aldolase_TIM"/>
</dbReference>
<keyword evidence="6" id="KW-0456">Lyase</keyword>
<evidence type="ECO:0000256" key="1">
    <source>
        <dbReference type="ARBA" id="ARBA00000654"/>
    </source>
</evidence>
<dbReference type="CDD" id="cd00452">
    <property type="entry name" value="KDPG_aldolase"/>
    <property type="match status" value="1"/>
</dbReference>
<dbReference type="SUPFAM" id="SSF51569">
    <property type="entry name" value="Aldolase"/>
    <property type="match status" value="1"/>
</dbReference>
<comment type="pathway">
    <text evidence="2">Carbohydrate acid metabolism; 2-dehydro-3-deoxy-D-gluconate degradation; D-glyceraldehyde 3-phosphate and pyruvate from 2-dehydro-3-deoxy-D-gluconate: step 2/2.</text>
</comment>
<reference evidence="9" key="1">
    <citation type="journal article" date="2020" name="mSystems">
        <title>Genome- and Community-Level Interaction Insights into Carbon Utilization and Element Cycling Functions of Hydrothermarchaeota in Hydrothermal Sediment.</title>
        <authorList>
            <person name="Zhou Z."/>
            <person name="Liu Y."/>
            <person name="Xu W."/>
            <person name="Pan J."/>
            <person name="Luo Z.H."/>
            <person name="Li M."/>
        </authorList>
    </citation>
    <scope>NUCLEOTIDE SEQUENCE [LARGE SCALE GENOMIC DNA]</scope>
    <source>
        <strain evidence="9">SpSt-503</strain>
    </source>
</reference>
<comment type="catalytic activity">
    <reaction evidence="1">
        <text>2-dehydro-3-deoxy-6-phospho-D-gluconate = D-glyceraldehyde 3-phosphate + pyruvate</text>
        <dbReference type="Rhea" id="RHEA:17089"/>
        <dbReference type="ChEBI" id="CHEBI:15361"/>
        <dbReference type="ChEBI" id="CHEBI:57569"/>
        <dbReference type="ChEBI" id="CHEBI:59776"/>
        <dbReference type="EC" id="4.1.2.14"/>
    </reaction>
</comment>
<dbReference type="NCBIfam" id="NF004325">
    <property type="entry name" value="PRK05718.1"/>
    <property type="match status" value="1"/>
</dbReference>
<dbReference type="PANTHER" id="PTHR30246:SF1">
    <property type="entry name" value="2-DEHYDRO-3-DEOXY-6-PHOSPHOGALACTONATE ALDOLASE-RELATED"/>
    <property type="match status" value="1"/>
</dbReference>
<evidence type="ECO:0000256" key="4">
    <source>
        <dbReference type="ARBA" id="ARBA00011233"/>
    </source>
</evidence>
<comment type="subunit">
    <text evidence="4">Homotrimer.</text>
</comment>
<gene>
    <name evidence="9" type="ORF">ENS59_11035</name>
</gene>
<sequence>MKESTKDIFLKLQNIGLIPVIKIDNPDHAIPLGKALVAGGLPVAEVTFRTAAAEEVIKRLSTEVPELLLGAGTVINRNLAQKALAAGAKFIVSPGFNPETVDWCMEQGIPIIPGANTPSLIEEGLSKGLEVFKFFPAENSGGASMIQALSAPFGNVRFVPTGGIDTKNIADYARLDSVLAIGGSWMVKADLIQNEQWDVIQRLCKEARLAIQGFSFAHMGINQKDENTASETANLLAAFGFILKAGSSSIFADTSFEVMKSPYRGTMGHIAITCYNLERALAYLEPFGFKSLEETAKREKGMLKVIYLDKEIGGFAVHLVKVS</sequence>
<proteinExistence type="inferred from homology"/>
<comment type="similarity">
    <text evidence="3">Belongs to the KHG/KDPG aldolase family.</text>
</comment>
<dbReference type="InterPro" id="IPR031338">
    <property type="entry name" value="KDPG/KHG_AS_2"/>
</dbReference>